<keyword evidence="3" id="KW-1185">Reference proteome</keyword>
<accession>A0ABV3IYP8</accession>
<gene>
    <name evidence="2" type="ORF">AB0L03_22570</name>
</gene>
<dbReference type="SUPFAM" id="SSF52980">
    <property type="entry name" value="Restriction endonuclease-like"/>
    <property type="match status" value="1"/>
</dbReference>
<dbReference type="RefSeq" id="WP_366089253.1">
    <property type="nucleotide sequence ID" value="NZ_JBFASG010000024.1"/>
</dbReference>
<dbReference type="PANTHER" id="PTHR35400:SF3">
    <property type="entry name" value="SLL1072 PROTEIN"/>
    <property type="match status" value="1"/>
</dbReference>
<organism evidence="2 3">
    <name type="scientific">Streptomyces roseoverticillatus</name>
    <dbReference type="NCBI Taxonomy" id="66429"/>
    <lineage>
        <taxon>Bacteria</taxon>
        <taxon>Bacillati</taxon>
        <taxon>Actinomycetota</taxon>
        <taxon>Actinomycetes</taxon>
        <taxon>Kitasatosporales</taxon>
        <taxon>Streptomycetaceae</taxon>
        <taxon>Streptomyces</taxon>
    </lineage>
</organism>
<comment type="caution">
    <text evidence="2">The sequence shown here is derived from an EMBL/GenBank/DDBJ whole genome shotgun (WGS) entry which is preliminary data.</text>
</comment>
<dbReference type="GO" id="GO:0004519">
    <property type="term" value="F:endonuclease activity"/>
    <property type="evidence" value="ECO:0007669"/>
    <property type="project" value="UniProtKB-KW"/>
</dbReference>
<dbReference type="Pfam" id="PF05685">
    <property type="entry name" value="Uma2"/>
    <property type="match status" value="1"/>
</dbReference>
<keyword evidence="2" id="KW-0540">Nuclease</keyword>
<keyword evidence="2" id="KW-0255">Endonuclease</keyword>
<dbReference type="InterPro" id="IPR012296">
    <property type="entry name" value="Nuclease_put_TT1808"/>
</dbReference>
<reference evidence="2 3" key="1">
    <citation type="submission" date="2024-06" db="EMBL/GenBank/DDBJ databases">
        <title>The Natural Products Discovery Center: Release of the First 8490 Sequenced Strains for Exploring Actinobacteria Biosynthetic Diversity.</title>
        <authorList>
            <person name="Kalkreuter E."/>
            <person name="Kautsar S.A."/>
            <person name="Yang D."/>
            <person name="Bader C.D."/>
            <person name="Teijaro C.N."/>
            <person name="Fluegel L."/>
            <person name="Davis C.M."/>
            <person name="Simpson J.R."/>
            <person name="Lauterbach L."/>
            <person name="Steele A.D."/>
            <person name="Gui C."/>
            <person name="Meng S."/>
            <person name="Li G."/>
            <person name="Viehrig K."/>
            <person name="Ye F."/>
            <person name="Su P."/>
            <person name="Kiefer A.F."/>
            <person name="Nichols A."/>
            <person name="Cepeda A.J."/>
            <person name="Yan W."/>
            <person name="Fan B."/>
            <person name="Jiang Y."/>
            <person name="Adhikari A."/>
            <person name="Zheng C.-J."/>
            <person name="Schuster L."/>
            <person name="Cowan T.M."/>
            <person name="Smanski M.J."/>
            <person name="Chevrette M.G."/>
            <person name="De Carvalho L.P.S."/>
            <person name="Shen B."/>
        </authorList>
    </citation>
    <scope>NUCLEOTIDE SEQUENCE [LARGE SCALE GENOMIC DNA]</scope>
    <source>
        <strain evidence="2 3">NPDC053791</strain>
    </source>
</reference>
<feature type="domain" description="Putative restriction endonuclease" evidence="1">
    <location>
        <begin position="20"/>
        <end position="190"/>
    </location>
</feature>
<evidence type="ECO:0000313" key="3">
    <source>
        <dbReference type="Proteomes" id="UP001552479"/>
    </source>
</evidence>
<dbReference type="PANTHER" id="PTHR35400">
    <property type="entry name" value="SLR1083 PROTEIN"/>
    <property type="match status" value="1"/>
</dbReference>
<keyword evidence="2" id="KW-0378">Hydrolase</keyword>
<evidence type="ECO:0000259" key="1">
    <source>
        <dbReference type="Pfam" id="PF05685"/>
    </source>
</evidence>
<dbReference type="InterPro" id="IPR011335">
    <property type="entry name" value="Restrct_endonuc-II-like"/>
</dbReference>
<dbReference type="InterPro" id="IPR008538">
    <property type="entry name" value="Uma2"/>
</dbReference>
<sequence length="195" mass="21375">MTAMACEPKATSTQDETLLDYFLALETPEGFRAELIEGEIVVSPAPDGDHEDYLSTVFRQVMRLSKADMDGSGNKGLKLPRGGLCPKNYAVPDGTFAPRELRLFRGAPPWMPCDGVALVAEVTSSKADRDRIPKRHCYARAGIPLHLLVDRDEETVTLFSGPAGQEYTETHTVPYGKALPLPEPFSFDLETADFG</sequence>
<evidence type="ECO:0000313" key="2">
    <source>
        <dbReference type="EMBL" id="MEV4925578.1"/>
    </source>
</evidence>
<dbReference type="CDD" id="cd06260">
    <property type="entry name" value="DUF820-like"/>
    <property type="match status" value="1"/>
</dbReference>
<dbReference type="EMBL" id="JBFASG010000024">
    <property type="protein sequence ID" value="MEV4925578.1"/>
    <property type="molecule type" value="Genomic_DNA"/>
</dbReference>
<name>A0ABV3IYP8_9ACTN</name>
<protein>
    <submittedName>
        <fullName evidence="2">Uma2 family endonuclease</fullName>
    </submittedName>
</protein>
<dbReference type="Gene3D" id="3.90.1570.10">
    <property type="entry name" value="tt1808, chain A"/>
    <property type="match status" value="1"/>
</dbReference>
<dbReference type="Proteomes" id="UP001552479">
    <property type="component" value="Unassembled WGS sequence"/>
</dbReference>
<proteinExistence type="predicted"/>